<keyword evidence="3" id="KW-1185">Reference proteome</keyword>
<feature type="region of interest" description="Disordered" evidence="1">
    <location>
        <begin position="130"/>
        <end position="168"/>
    </location>
</feature>
<dbReference type="Proteomes" id="UP001066276">
    <property type="component" value="Chromosome 1_2"/>
</dbReference>
<dbReference type="AlphaFoldDB" id="A0AAV7WC15"/>
<dbReference type="SUPFAM" id="SSF50630">
    <property type="entry name" value="Acid proteases"/>
    <property type="match status" value="1"/>
</dbReference>
<accession>A0AAV7WC15</accession>
<feature type="region of interest" description="Disordered" evidence="1">
    <location>
        <begin position="673"/>
        <end position="713"/>
    </location>
</feature>
<dbReference type="EMBL" id="JANPWB010000002">
    <property type="protein sequence ID" value="KAJ1210599.1"/>
    <property type="molecule type" value="Genomic_DNA"/>
</dbReference>
<organism evidence="2 3">
    <name type="scientific">Pleurodeles waltl</name>
    <name type="common">Iberian ribbed newt</name>
    <dbReference type="NCBI Taxonomy" id="8319"/>
    <lineage>
        <taxon>Eukaryota</taxon>
        <taxon>Metazoa</taxon>
        <taxon>Chordata</taxon>
        <taxon>Craniata</taxon>
        <taxon>Vertebrata</taxon>
        <taxon>Euteleostomi</taxon>
        <taxon>Amphibia</taxon>
        <taxon>Batrachia</taxon>
        <taxon>Caudata</taxon>
        <taxon>Salamandroidea</taxon>
        <taxon>Salamandridae</taxon>
        <taxon>Pleurodelinae</taxon>
        <taxon>Pleurodeles</taxon>
    </lineage>
</organism>
<feature type="region of interest" description="Disordered" evidence="1">
    <location>
        <begin position="175"/>
        <end position="194"/>
    </location>
</feature>
<reference evidence="2" key="1">
    <citation type="journal article" date="2022" name="bioRxiv">
        <title>Sequencing and chromosome-scale assembly of the giantPleurodeles waltlgenome.</title>
        <authorList>
            <person name="Brown T."/>
            <person name="Elewa A."/>
            <person name="Iarovenko S."/>
            <person name="Subramanian E."/>
            <person name="Araus A.J."/>
            <person name="Petzold A."/>
            <person name="Susuki M."/>
            <person name="Suzuki K.-i.T."/>
            <person name="Hayashi T."/>
            <person name="Toyoda A."/>
            <person name="Oliveira C."/>
            <person name="Osipova E."/>
            <person name="Leigh N.D."/>
            <person name="Simon A."/>
            <person name="Yun M.H."/>
        </authorList>
    </citation>
    <scope>NUCLEOTIDE SEQUENCE</scope>
    <source>
        <strain evidence="2">20211129_DDA</strain>
        <tissue evidence="2">Liver</tissue>
    </source>
</reference>
<feature type="compositionally biased region" description="Polar residues" evidence="1">
    <location>
        <begin position="496"/>
        <end position="509"/>
    </location>
</feature>
<feature type="compositionally biased region" description="Acidic residues" evidence="1">
    <location>
        <begin position="137"/>
        <end position="148"/>
    </location>
</feature>
<evidence type="ECO:0000313" key="3">
    <source>
        <dbReference type="Proteomes" id="UP001066276"/>
    </source>
</evidence>
<dbReference type="InterPro" id="IPR021109">
    <property type="entry name" value="Peptidase_aspartic_dom_sf"/>
</dbReference>
<feature type="compositionally biased region" description="Basic and acidic residues" evidence="1">
    <location>
        <begin position="430"/>
        <end position="441"/>
    </location>
</feature>
<evidence type="ECO:0008006" key="4">
    <source>
        <dbReference type="Google" id="ProtNLM"/>
    </source>
</evidence>
<dbReference type="PANTHER" id="PTHR46888:SF1">
    <property type="entry name" value="RIBONUCLEASE H"/>
    <property type="match status" value="1"/>
</dbReference>
<feature type="region of interest" description="Disordered" evidence="1">
    <location>
        <begin position="411"/>
        <end position="509"/>
    </location>
</feature>
<evidence type="ECO:0000256" key="1">
    <source>
        <dbReference type="SAM" id="MobiDB-lite"/>
    </source>
</evidence>
<name>A0AAV7WC15_PLEWA</name>
<gene>
    <name evidence="2" type="ORF">NDU88_005961</name>
</gene>
<sequence>MAVGGVGIPAAVQQAAPPRRIQWGRGTLAGPRQWCRSDRGFTAAVGIPIGAPPACRRCSRGPPPWRSKTARVRMTPIMSNTDVNVVELDTTPYLHLQMRELRSLCKLKKIAMGSRPSKLQLQELLAEFERANPSEDGNTEDDDSDLEGDSPPPVPSRENRASQALTPQIIVRDAGSLTGGTNLSEITEDNSSEEDIQLARMAKRLALERQILAIERERQEMGLGPINGGSNINRVRHSPDMLKIPKGIVTKYEDGDDITKWFTAFERACVTRKVNKSHWGALLWEMFTGKCRDRLLTLSGKDAESYDLMKGTLIEGFGFSTEEYRIRFRGAQKSSSQTWVDFVDYSVKTLDGWIQGSGVSNYDGLYNLFVKEHLLSNCFNDKLHQHLVDLGPISPQELGKKADHWVKTWVSKTSTGGDQKKGVTKPPHGKGAETTKNKNSKESSTGPQKPAQEGGPRASSQNNSGYKGKNFDPKKAWCRSCSQSGHQTGDKACPKKTTTSNSTPANTGMASLQVGSTVCPEQIRCHTEATLVSEGGVDLATLAAWPPNMQKYRQQLLINGTSVEGLRDTGDSVTMVTEKLVPPGQYLAGQTYPVTNADNQTKVHPMAMVTLEWGGVNGLKQVVVSSNIPVDCLLGNDLESSAWAEVELKTHAAMLGIPELVCVKTRAQCKAQGEKVELESGRKAQPTKRKGKSAGKPAATQQEKENLSSHEEVLPSEGIEPMELEPHQVELLGPGDPQGKSCVRDKKPVPLLKALGRKLLKSPKARKMEHIGSIGKMDSCTLRQEIPNLVPLGEW</sequence>
<dbReference type="Gene3D" id="2.40.70.10">
    <property type="entry name" value="Acid Proteases"/>
    <property type="match status" value="1"/>
</dbReference>
<feature type="compositionally biased region" description="Basic and acidic residues" evidence="1">
    <location>
        <begin position="702"/>
        <end position="713"/>
    </location>
</feature>
<protein>
    <recommendedName>
        <fullName evidence="4">SAP domain-containing protein</fullName>
    </recommendedName>
</protein>
<feature type="compositionally biased region" description="Basic and acidic residues" evidence="1">
    <location>
        <begin position="673"/>
        <end position="682"/>
    </location>
</feature>
<evidence type="ECO:0000313" key="2">
    <source>
        <dbReference type="EMBL" id="KAJ1210599.1"/>
    </source>
</evidence>
<proteinExistence type="predicted"/>
<comment type="caution">
    <text evidence="2">The sequence shown here is derived from an EMBL/GenBank/DDBJ whole genome shotgun (WGS) entry which is preliminary data.</text>
</comment>
<dbReference type="PANTHER" id="PTHR46888">
    <property type="entry name" value="ZINC KNUCKLE DOMAINCONTAINING PROTEIN-RELATED"/>
    <property type="match status" value="1"/>
</dbReference>